<keyword evidence="3" id="KW-0804">Transcription</keyword>
<dbReference type="PANTHER" id="PTHR43280">
    <property type="entry name" value="ARAC-FAMILY TRANSCRIPTIONAL REGULATOR"/>
    <property type="match status" value="1"/>
</dbReference>
<keyword evidence="1" id="KW-0805">Transcription regulation</keyword>
<accession>A0A9X2P2P2</accession>
<dbReference type="SMART" id="SM00342">
    <property type="entry name" value="HTH_ARAC"/>
    <property type="match status" value="1"/>
</dbReference>
<evidence type="ECO:0000313" key="5">
    <source>
        <dbReference type="EMBL" id="MCR9014438.1"/>
    </source>
</evidence>
<dbReference type="GO" id="GO:0043565">
    <property type="term" value="F:sequence-specific DNA binding"/>
    <property type="evidence" value="ECO:0007669"/>
    <property type="project" value="InterPro"/>
</dbReference>
<dbReference type="Gene3D" id="1.10.10.60">
    <property type="entry name" value="Homeodomain-like"/>
    <property type="match status" value="2"/>
</dbReference>
<dbReference type="InterPro" id="IPR018060">
    <property type="entry name" value="HTH_AraC"/>
</dbReference>
<comment type="caution">
    <text evidence="5">The sequence shown here is derived from an EMBL/GenBank/DDBJ whole genome shotgun (WGS) entry which is preliminary data.</text>
</comment>
<evidence type="ECO:0000256" key="2">
    <source>
        <dbReference type="ARBA" id="ARBA00023125"/>
    </source>
</evidence>
<keyword evidence="2" id="KW-0238">DNA-binding</keyword>
<dbReference type="InterPro" id="IPR020449">
    <property type="entry name" value="Tscrpt_reg_AraC-type_HTH"/>
</dbReference>
<dbReference type="EMBL" id="JANSUY010000002">
    <property type="protein sequence ID" value="MCR9014438.1"/>
    <property type="molecule type" value="Genomic_DNA"/>
</dbReference>
<evidence type="ECO:0000259" key="4">
    <source>
        <dbReference type="PROSITE" id="PS01124"/>
    </source>
</evidence>
<dbReference type="RefSeq" id="WP_258422316.1">
    <property type="nucleotide sequence ID" value="NZ_JANAEZ010000007.1"/>
</dbReference>
<dbReference type="PRINTS" id="PR00032">
    <property type="entry name" value="HTHARAC"/>
</dbReference>
<reference evidence="5" key="1">
    <citation type="submission" date="2022-08" db="EMBL/GenBank/DDBJ databases">
        <authorList>
            <person name="Zhang D."/>
        </authorList>
    </citation>
    <scope>NUCLEOTIDE SEQUENCE</scope>
    <source>
        <strain evidence="5">XJ19-11</strain>
    </source>
</reference>
<evidence type="ECO:0000313" key="6">
    <source>
        <dbReference type="Proteomes" id="UP001142175"/>
    </source>
</evidence>
<dbReference type="PANTHER" id="PTHR43280:SF32">
    <property type="entry name" value="TRANSCRIPTIONAL REGULATORY PROTEIN"/>
    <property type="match status" value="1"/>
</dbReference>
<sequence>MNDVFKIESISQFHSLLQIPPPKHPLISVVDLSILNDQKQPPQSDGTKISSSFYSITLKHLKEGTLIYGRKQVDFQEGSLFFTYPDQVVTLKNAVFEDSRYSWGLIFHSDLILGTPLASKIATYTFFRYEVNEALHLSEDEKEGLSIIINSIRTELNRPIDKHTKNVFVSAIDLLLNHCSRYYDRQFVTRENENCTILRAIDKFLSNYFASSSLIEKGLPTALQCAEHVNLSPNYLSDLLRKETGKSTQEHIHYHLLEIAKDRLLGSNDSVKEIAHSLGFEYPNYFSNLFKKKMGVSPSVFRNLN</sequence>
<organism evidence="5 6">
    <name type="scientific">Aquiflexum gelatinilyticum</name>
    <dbReference type="NCBI Taxonomy" id="2961943"/>
    <lineage>
        <taxon>Bacteria</taxon>
        <taxon>Pseudomonadati</taxon>
        <taxon>Bacteroidota</taxon>
        <taxon>Cytophagia</taxon>
        <taxon>Cytophagales</taxon>
        <taxon>Cyclobacteriaceae</taxon>
        <taxon>Aquiflexum</taxon>
    </lineage>
</organism>
<dbReference type="GO" id="GO:0003700">
    <property type="term" value="F:DNA-binding transcription factor activity"/>
    <property type="evidence" value="ECO:0007669"/>
    <property type="project" value="InterPro"/>
</dbReference>
<evidence type="ECO:0000256" key="3">
    <source>
        <dbReference type="ARBA" id="ARBA00023163"/>
    </source>
</evidence>
<dbReference type="AlphaFoldDB" id="A0A9X2P2P2"/>
<proteinExistence type="predicted"/>
<name>A0A9X2P2P2_9BACT</name>
<dbReference type="InterPro" id="IPR009057">
    <property type="entry name" value="Homeodomain-like_sf"/>
</dbReference>
<dbReference type="Proteomes" id="UP001142175">
    <property type="component" value="Unassembled WGS sequence"/>
</dbReference>
<keyword evidence="6" id="KW-1185">Reference proteome</keyword>
<protein>
    <submittedName>
        <fullName evidence="5">Helix-turn-helix domain-containing protein</fullName>
    </submittedName>
</protein>
<dbReference type="SUPFAM" id="SSF46689">
    <property type="entry name" value="Homeodomain-like"/>
    <property type="match status" value="1"/>
</dbReference>
<feature type="domain" description="HTH araC/xylS-type" evidence="4">
    <location>
        <begin position="199"/>
        <end position="304"/>
    </location>
</feature>
<dbReference type="PROSITE" id="PS01124">
    <property type="entry name" value="HTH_ARAC_FAMILY_2"/>
    <property type="match status" value="1"/>
</dbReference>
<gene>
    <name evidence="5" type="ORF">NU887_05285</name>
</gene>
<evidence type="ECO:0000256" key="1">
    <source>
        <dbReference type="ARBA" id="ARBA00023015"/>
    </source>
</evidence>
<dbReference type="Pfam" id="PF12833">
    <property type="entry name" value="HTH_18"/>
    <property type="match status" value="1"/>
</dbReference>